<dbReference type="InterPro" id="IPR011042">
    <property type="entry name" value="6-blade_b-propeller_TolB-like"/>
</dbReference>
<name>A0A8B8C147_CRAVI</name>
<dbReference type="CDD" id="cd19756">
    <property type="entry name" value="Bbox2"/>
    <property type="match status" value="1"/>
</dbReference>
<dbReference type="Gene3D" id="3.30.160.60">
    <property type="entry name" value="Classic Zinc Finger"/>
    <property type="match status" value="1"/>
</dbReference>
<feature type="region of interest" description="Disordered" evidence="5">
    <location>
        <begin position="363"/>
        <end position="391"/>
    </location>
</feature>
<protein>
    <submittedName>
        <fullName evidence="9">Protein PML-like</fullName>
    </submittedName>
</protein>
<evidence type="ECO:0000256" key="5">
    <source>
        <dbReference type="SAM" id="MobiDB-lite"/>
    </source>
</evidence>
<dbReference type="AlphaFoldDB" id="A0A8B8C147"/>
<dbReference type="InterPro" id="IPR000315">
    <property type="entry name" value="Znf_B-box"/>
</dbReference>
<dbReference type="Gene3D" id="3.30.40.10">
    <property type="entry name" value="Zinc/RING finger domain, C3HC4 (zinc finger)"/>
    <property type="match status" value="1"/>
</dbReference>
<dbReference type="CDD" id="cd19757">
    <property type="entry name" value="Bbox1"/>
    <property type="match status" value="1"/>
</dbReference>
<dbReference type="RefSeq" id="XP_022309377.1">
    <property type="nucleotide sequence ID" value="XM_022453669.1"/>
</dbReference>
<evidence type="ECO:0000256" key="1">
    <source>
        <dbReference type="ARBA" id="ARBA00022723"/>
    </source>
</evidence>
<feature type="domain" description="RING-type" evidence="6">
    <location>
        <begin position="8"/>
        <end position="53"/>
    </location>
</feature>
<evidence type="ECO:0000256" key="4">
    <source>
        <dbReference type="PROSITE-ProRule" id="PRU00024"/>
    </source>
</evidence>
<dbReference type="SUPFAM" id="SSF57850">
    <property type="entry name" value="RING/U-box"/>
    <property type="match status" value="1"/>
</dbReference>
<proteinExistence type="predicted"/>
<gene>
    <name evidence="9" type="primary">LOC111115088</name>
</gene>
<evidence type="ECO:0000256" key="2">
    <source>
        <dbReference type="ARBA" id="ARBA00022771"/>
    </source>
</evidence>
<feature type="compositionally biased region" description="Basic and acidic residues" evidence="5">
    <location>
        <begin position="380"/>
        <end position="391"/>
    </location>
</feature>
<dbReference type="GO" id="GO:0008270">
    <property type="term" value="F:zinc ion binding"/>
    <property type="evidence" value="ECO:0007669"/>
    <property type="project" value="UniProtKB-KW"/>
</dbReference>
<dbReference type="GeneID" id="111115088"/>
<dbReference type="InterPro" id="IPR001841">
    <property type="entry name" value="Znf_RING"/>
</dbReference>
<evidence type="ECO:0000256" key="3">
    <source>
        <dbReference type="ARBA" id="ARBA00022833"/>
    </source>
</evidence>
<dbReference type="Proteomes" id="UP000694844">
    <property type="component" value="Chromosome 9"/>
</dbReference>
<feature type="domain" description="B box-type" evidence="7">
    <location>
        <begin position="154"/>
        <end position="183"/>
    </location>
</feature>
<feature type="domain" description="B box-type" evidence="7">
    <location>
        <begin position="87"/>
        <end position="137"/>
    </location>
</feature>
<dbReference type="InterPro" id="IPR047153">
    <property type="entry name" value="TRIM45/56/19-like"/>
</dbReference>
<keyword evidence="8" id="KW-1185">Reference proteome</keyword>
<dbReference type="SMART" id="SM00184">
    <property type="entry name" value="RING"/>
    <property type="match status" value="1"/>
</dbReference>
<evidence type="ECO:0000313" key="8">
    <source>
        <dbReference type="Proteomes" id="UP000694844"/>
    </source>
</evidence>
<dbReference type="PANTHER" id="PTHR25462">
    <property type="entry name" value="BONUS, ISOFORM C-RELATED"/>
    <property type="match status" value="1"/>
</dbReference>
<dbReference type="Pfam" id="PF00097">
    <property type="entry name" value="zf-C3HC4"/>
    <property type="match status" value="1"/>
</dbReference>
<sequence length="661" mass="74885">MDQEFITCRICSRPLSDPCYLECLHDFCKQCIKDDLTQNLSTKLSAYACPVCKQLTETKNTTPEKWAEQLPACDFVGALTEVHKLKNEDVMCTPCKRKTKTTTGSKWCRTCHEALCSSCIDVHASLKTTMKHSMMDLHEVKLSGKKSLIFGPNCMNHDQQSLSSFCEDHNELICSLCIGEKHKQCKQIRKVDEEVKARNYELQEVSSKSANQLQIVQKALKSSLSSLTDVETTRSNLSDKIKSVRKRVDEILTKCEKKSLEELERIETDHRGKLEQDVDKLESLNEESSHTNQLLEQVKNYGSNAHILQCLQQVRERSNKNSTAFEEYREVKELPKVTFVINRQLDGLMRTLTSLGDFSIGENGIGSTESKQSKTPDNQDEQKPVNSERRFKRAENVVSVRTPSDENACVISGILSLPNLDWLFCDKGNRKLKLYNDKFRMKTEHILEQPPYDITLLGDQIVAVTIPDEMKISIFKILAGINLQEEIRTKDRCYGISYSSSESKFVVTCPFGSPASLRLLSRNGEELMVLIPEEDHQSLFLRPLYVRFDNSGNSILVSDSQRNRVTSITRSVYRRFHYTHANLRSPRGLALDSEGGFLVAGWGSDTVHRVDAGGRCKQEVLSRHDGVISPQAVALSYDQTAFVLSLDESSCRSDFVLLFSL</sequence>
<dbReference type="PROSITE" id="PS50089">
    <property type="entry name" value="ZF_RING_2"/>
    <property type="match status" value="1"/>
</dbReference>
<dbReference type="OrthoDB" id="6056825at2759"/>
<dbReference type="InterPro" id="IPR018957">
    <property type="entry name" value="Znf_C3HC4_RING-type"/>
</dbReference>
<evidence type="ECO:0000259" key="7">
    <source>
        <dbReference type="PROSITE" id="PS50119"/>
    </source>
</evidence>
<dbReference type="SUPFAM" id="SSF57845">
    <property type="entry name" value="B-box zinc-binding domain"/>
    <property type="match status" value="1"/>
</dbReference>
<dbReference type="PROSITE" id="PS50119">
    <property type="entry name" value="ZF_BBOX"/>
    <property type="match status" value="2"/>
</dbReference>
<dbReference type="PROSITE" id="PS00518">
    <property type="entry name" value="ZF_RING_1"/>
    <property type="match status" value="1"/>
</dbReference>
<keyword evidence="3" id="KW-0862">Zinc</keyword>
<feature type="compositionally biased region" description="Polar residues" evidence="5">
    <location>
        <begin position="365"/>
        <end position="376"/>
    </location>
</feature>
<keyword evidence="2 4" id="KW-0863">Zinc-finger</keyword>
<keyword evidence="1" id="KW-0479">Metal-binding</keyword>
<dbReference type="Gene3D" id="2.120.10.30">
    <property type="entry name" value="TolB, C-terminal domain"/>
    <property type="match status" value="1"/>
</dbReference>
<reference evidence="9" key="1">
    <citation type="submission" date="2025-08" db="UniProtKB">
        <authorList>
            <consortium name="RefSeq"/>
        </authorList>
    </citation>
    <scope>IDENTIFICATION</scope>
    <source>
        <tissue evidence="9">Whole sample</tissue>
    </source>
</reference>
<dbReference type="KEGG" id="cvn:111115088"/>
<dbReference type="SUPFAM" id="SSF101898">
    <property type="entry name" value="NHL repeat"/>
    <property type="match status" value="1"/>
</dbReference>
<dbReference type="InterPro" id="IPR013083">
    <property type="entry name" value="Znf_RING/FYVE/PHD"/>
</dbReference>
<dbReference type="PANTHER" id="PTHR25462:SF296">
    <property type="entry name" value="MEIOTIC P26, ISOFORM F"/>
    <property type="match status" value="1"/>
</dbReference>
<evidence type="ECO:0000259" key="6">
    <source>
        <dbReference type="PROSITE" id="PS50089"/>
    </source>
</evidence>
<organism evidence="8 9">
    <name type="scientific">Crassostrea virginica</name>
    <name type="common">Eastern oyster</name>
    <dbReference type="NCBI Taxonomy" id="6565"/>
    <lineage>
        <taxon>Eukaryota</taxon>
        <taxon>Metazoa</taxon>
        <taxon>Spiralia</taxon>
        <taxon>Lophotrochozoa</taxon>
        <taxon>Mollusca</taxon>
        <taxon>Bivalvia</taxon>
        <taxon>Autobranchia</taxon>
        <taxon>Pteriomorphia</taxon>
        <taxon>Ostreida</taxon>
        <taxon>Ostreoidea</taxon>
        <taxon>Ostreidae</taxon>
        <taxon>Crassostrea</taxon>
    </lineage>
</organism>
<dbReference type="Pfam" id="PF00643">
    <property type="entry name" value="zf-B_box"/>
    <property type="match status" value="1"/>
</dbReference>
<evidence type="ECO:0000313" key="9">
    <source>
        <dbReference type="RefSeq" id="XP_022309377.1"/>
    </source>
</evidence>
<dbReference type="InterPro" id="IPR017907">
    <property type="entry name" value="Znf_RING_CS"/>
</dbReference>
<accession>A0A8B8C147</accession>